<evidence type="ECO:0000256" key="1">
    <source>
        <dbReference type="ARBA" id="ARBA00022857"/>
    </source>
</evidence>
<feature type="domain" description="NAD-dependent epimerase/dehydratase" evidence="5">
    <location>
        <begin position="8"/>
        <end position="248"/>
    </location>
</feature>
<keyword evidence="2" id="KW-0560">Oxidoreductase</keyword>
<dbReference type="InterPro" id="IPR036291">
    <property type="entry name" value="NAD(P)-bd_dom_sf"/>
</dbReference>
<dbReference type="PANTHER" id="PTHR10366">
    <property type="entry name" value="NAD DEPENDENT EPIMERASE/DEHYDRATASE"/>
    <property type="match status" value="1"/>
</dbReference>
<dbReference type="CDD" id="cd08958">
    <property type="entry name" value="FR_SDR_e"/>
    <property type="match status" value="1"/>
</dbReference>
<accession>A0A6M2EKL9</accession>
<proteinExistence type="inferred from homology"/>
<evidence type="ECO:0000256" key="2">
    <source>
        <dbReference type="ARBA" id="ARBA00023002"/>
    </source>
</evidence>
<dbReference type="FunFam" id="3.40.50.720:FF:000085">
    <property type="entry name" value="Dihydroflavonol reductase"/>
    <property type="match status" value="1"/>
</dbReference>
<dbReference type="PANTHER" id="PTHR10366:SF695">
    <property type="entry name" value="DIHYDROFLAVONOL 4-REDUCTASE"/>
    <property type="match status" value="1"/>
</dbReference>
<evidence type="ECO:0000259" key="5">
    <source>
        <dbReference type="Pfam" id="PF01370"/>
    </source>
</evidence>
<dbReference type="EMBL" id="GILB01005477">
    <property type="protein sequence ID" value="NUU85810.1"/>
    <property type="molecule type" value="Transcribed_RNA"/>
</dbReference>
<dbReference type="InterPro" id="IPR050425">
    <property type="entry name" value="NAD(P)_dehydrat-like"/>
</dbReference>
<evidence type="ECO:0000256" key="4">
    <source>
        <dbReference type="SAM" id="MobiDB-lite"/>
    </source>
</evidence>
<feature type="region of interest" description="Disordered" evidence="4">
    <location>
        <begin position="329"/>
        <end position="350"/>
    </location>
</feature>
<name>A0A6M2EKL9_9ROSI</name>
<dbReference type="AlphaFoldDB" id="A0A6M2EKL9"/>
<organism evidence="6">
    <name type="scientific">Populus davidiana</name>
    <dbReference type="NCBI Taxonomy" id="266767"/>
    <lineage>
        <taxon>Eukaryota</taxon>
        <taxon>Viridiplantae</taxon>
        <taxon>Streptophyta</taxon>
        <taxon>Embryophyta</taxon>
        <taxon>Tracheophyta</taxon>
        <taxon>Spermatophyta</taxon>
        <taxon>Magnoliopsida</taxon>
        <taxon>eudicotyledons</taxon>
        <taxon>Gunneridae</taxon>
        <taxon>Pentapetalae</taxon>
        <taxon>rosids</taxon>
        <taxon>fabids</taxon>
        <taxon>Malpighiales</taxon>
        <taxon>Salicaceae</taxon>
        <taxon>Saliceae</taxon>
        <taxon>Populus</taxon>
    </lineage>
</organism>
<evidence type="ECO:0000313" key="6">
    <source>
        <dbReference type="EMBL" id="NUU85810.1"/>
    </source>
</evidence>
<reference evidence="6" key="1">
    <citation type="submission" date="2020-03" db="EMBL/GenBank/DDBJ databases">
        <authorList>
            <person name="Zhang R."/>
        </authorList>
    </citation>
    <scope>NUCLEOTIDE SEQUENCE</scope>
</reference>
<dbReference type="InterPro" id="IPR001509">
    <property type="entry name" value="Epimerase_deHydtase"/>
</dbReference>
<sequence>MVVEVETVCVTGASGFIGSWLVMRLLEKGYTVRATVRDPDNTRKVKHLLELPKADTHLTLWKADLSVEGSFDEAVQGCTGVFHVATPMDFESKDPENEVIKPTIDGVLDIMKACAKAKTIRRIVFTSSAGTVDVEEHKKPVYDESCWSDLEFVQTIKMTGWMYFVSKTLAEQAAWKYAKENNLDFISVIPPLVVGPFIMHSMPPSLITALSLITGNEAHYGIIKQGNYVHLDDLCRAHIVLFENPKAEGRYICSSHEATIHDLAKLLREKYPEYNVPAKIKDIDEDLASVVFSSKKLLDLGFEFKYSLEEMFAGAVETCREKGLIPLSHEKQAAGESKENGGVPADSEAP</sequence>
<keyword evidence="1" id="KW-0521">NADP</keyword>
<feature type="compositionally biased region" description="Basic and acidic residues" evidence="4">
    <location>
        <begin position="329"/>
        <end position="339"/>
    </location>
</feature>
<protein>
    <recommendedName>
        <fullName evidence="5">NAD-dependent epimerase/dehydratase domain-containing protein</fullName>
    </recommendedName>
</protein>
<comment type="similarity">
    <text evidence="3">Belongs to the NAD(P)-dependent epimerase/dehydratase family. Dihydroflavonol-4-reductase subfamily.</text>
</comment>
<dbReference type="Pfam" id="PF01370">
    <property type="entry name" value="Epimerase"/>
    <property type="match status" value="1"/>
</dbReference>
<dbReference type="SUPFAM" id="SSF51735">
    <property type="entry name" value="NAD(P)-binding Rossmann-fold domains"/>
    <property type="match status" value="1"/>
</dbReference>
<dbReference type="GO" id="GO:0045552">
    <property type="term" value="F:dihydroflavanol 4-reductase activity"/>
    <property type="evidence" value="ECO:0007669"/>
    <property type="project" value="TreeGrafter"/>
</dbReference>
<evidence type="ECO:0000256" key="3">
    <source>
        <dbReference type="ARBA" id="ARBA00023445"/>
    </source>
</evidence>
<dbReference type="Gene3D" id="3.40.50.720">
    <property type="entry name" value="NAD(P)-binding Rossmann-like Domain"/>
    <property type="match status" value="1"/>
</dbReference>
<dbReference type="GO" id="GO:0009718">
    <property type="term" value="P:anthocyanin-containing compound biosynthetic process"/>
    <property type="evidence" value="ECO:0007669"/>
    <property type="project" value="TreeGrafter"/>
</dbReference>